<dbReference type="InterPro" id="IPR011006">
    <property type="entry name" value="CheY-like_superfamily"/>
</dbReference>
<dbReference type="CDD" id="cd00383">
    <property type="entry name" value="trans_reg_C"/>
    <property type="match status" value="1"/>
</dbReference>
<dbReference type="SUPFAM" id="SSF52172">
    <property type="entry name" value="CheY-like"/>
    <property type="match status" value="1"/>
</dbReference>
<reference evidence="8 9" key="1">
    <citation type="submission" date="2023-11" db="EMBL/GenBank/DDBJ databases">
        <title>A Novel Polar Bacteriovorax (B. antarcticus) Isolated from the Biocrust in Antarctica.</title>
        <authorList>
            <person name="Mun W."/>
            <person name="Choi S.Y."/>
            <person name="Mitchell R.J."/>
        </authorList>
    </citation>
    <scope>NUCLEOTIDE SEQUENCE [LARGE SCALE GENOMIC DNA]</scope>
    <source>
        <strain evidence="8 9">PP10</strain>
    </source>
</reference>
<dbReference type="Gene3D" id="1.10.10.10">
    <property type="entry name" value="Winged helix-like DNA-binding domain superfamily/Winged helix DNA-binding domain"/>
    <property type="match status" value="1"/>
</dbReference>
<dbReference type="Pfam" id="PF00486">
    <property type="entry name" value="Trans_reg_C"/>
    <property type="match status" value="1"/>
</dbReference>
<dbReference type="PROSITE" id="PS50110">
    <property type="entry name" value="RESPONSE_REGULATORY"/>
    <property type="match status" value="1"/>
</dbReference>
<dbReference type="InterPro" id="IPR036388">
    <property type="entry name" value="WH-like_DNA-bd_sf"/>
</dbReference>
<dbReference type="InterPro" id="IPR016032">
    <property type="entry name" value="Sig_transdc_resp-reg_C-effctor"/>
</dbReference>
<evidence type="ECO:0000256" key="3">
    <source>
        <dbReference type="ARBA" id="ARBA00023125"/>
    </source>
</evidence>
<keyword evidence="9" id="KW-1185">Reference proteome</keyword>
<dbReference type="PANTHER" id="PTHR48111:SF40">
    <property type="entry name" value="PHOSPHATE REGULON TRANSCRIPTIONAL REGULATORY PROTEIN PHOB"/>
    <property type="match status" value="1"/>
</dbReference>
<evidence type="ECO:0000256" key="5">
    <source>
        <dbReference type="PROSITE-ProRule" id="PRU01091"/>
    </source>
</evidence>
<keyword evidence="1 4" id="KW-0597">Phosphoprotein</keyword>
<dbReference type="InterPro" id="IPR001867">
    <property type="entry name" value="OmpR/PhoB-type_DNA-bd"/>
</dbReference>
<evidence type="ECO:0000313" key="9">
    <source>
        <dbReference type="Proteomes" id="UP001302274"/>
    </source>
</evidence>
<organism evidence="8 9">
    <name type="scientific">Bacteriovorax antarcticus</name>
    <dbReference type="NCBI Taxonomy" id="3088717"/>
    <lineage>
        <taxon>Bacteria</taxon>
        <taxon>Pseudomonadati</taxon>
        <taxon>Bdellovibrionota</taxon>
        <taxon>Bacteriovoracia</taxon>
        <taxon>Bacteriovoracales</taxon>
        <taxon>Bacteriovoracaceae</taxon>
        <taxon>Bacteriovorax</taxon>
    </lineage>
</organism>
<evidence type="ECO:0000256" key="4">
    <source>
        <dbReference type="PROSITE-ProRule" id="PRU00169"/>
    </source>
</evidence>
<evidence type="ECO:0000313" key="8">
    <source>
        <dbReference type="EMBL" id="MEA9356417.1"/>
    </source>
</evidence>
<dbReference type="Proteomes" id="UP001302274">
    <property type="component" value="Unassembled WGS sequence"/>
</dbReference>
<dbReference type="PANTHER" id="PTHR48111">
    <property type="entry name" value="REGULATOR OF RPOS"/>
    <property type="match status" value="1"/>
</dbReference>
<proteinExistence type="predicted"/>
<feature type="domain" description="Response regulatory" evidence="6">
    <location>
        <begin position="3"/>
        <end position="117"/>
    </location>
</feature>
<dbReference type="SMART" id="SM00862">
    <property type="entry name" value="Trans_reg_C"/>
    <property type="match status" value="1"/>
</dbReference>
<dbReference type="EMBL" id="JAYGJQ010000001">
    <property type="protein sequence ID" value="MEA9356417.1"/>
    <property type="molecule type" value="Genomic_DNA"/>
</dbReference>
<dbReference type="PROSITE" id="PS51755">
    <property type="entry name" value="OMPR_PHOB"/>
    <property type="match status" value="1"/>
</dbReference>
<dbReference type="InterPro" id="IPR039420">
    <property type="entry name" value="WalR-like"/>
</dbReference>
<dbReference type="RefSeq" id="WP_323576113.1">
    <property type="nucleotide sequence ID" value="NZ_JAYGJQ010000001.1"/>
</dbReference>
<sequence length="228" mass="26113">MLNILIVEDEENLGITLSEYLKGLGHGCFWAKDAKTARELFASQKPGVILMDIGLPDGNGLDLAREFRKIRKDFVLLFLSALNDPETKVEGLEIGADDYITKPFALKELILRLNRILSSQSEISKLPEEINHGPLKIWFKRYEVQDAQGDILSLSQKECAILELLYTKKNEAVDREEIIEKIWGEDKFPSNRTVDNYIVKLRKWCETDSKKSLEIQSIRSIGYKLIVQ</sequence>
<protein>
    <submittedName>
        <fullName evidence="8">Response regulator transcription factor</fullName>
    </submittedName>
</protein>
<accession>A0ABU5VUX3</accession>
<dbReference type="Gene3D" id="3.40.50.2300">
    <property type="match status" value="1"/>
</dbReference>
<dbReference type="CDD" id="cd17574">
    <property type="entry name" value="REC_OmpR"/>
    <property type="match status" value="1"/>
</dbReference>
<evidence type="ECO:0000256" key="1">
    <source>
        <dbReference type="ARBA" id="ARBA00022553"/>
    </source>
</evidence>
<dbReference type="Pfam" id="PF00072">
    <property type="entry name" value="Response_reg"/>
    <property type="match status" value="1"/>
</dbReference>
<feature type="domain" description="OmpR/PhoB-type" evidence="7">
    <location>
        <begin position="127"/>
        <end position="227"/>
    </location>
</feature>
<evidence type="ECO:0000256" key="2">
    <source>
        <dbReference type="ARBA" id="ARBA00023012"/>
    </source>
</evidence>
<comment type="caution">
    <text evidence="8">The sequence shown here is derived from an EMBL/GenBank/DDBJ whole genome shotgun (WGS) entry which is preliminary data.</text>
</comment>
<feature type="modified residue" description="4-aspartylphosphate" evidence="4">
    <location>
        <position position="52"/>
    </location>
</feature>
<gene>
    <name evidence="8" type="ORF">SHI21_09395</name>
</gene>
<feature type="DNA-binding region" description="OmpR/PhoB-type" evidence="5">
    <location>
        <begin position="127"/>
        <end position="227"/>
    </location>
</feature>
<dbReference type="SUPFAM" id="SSF46894">
    <property type="entry name" value="C-terminal effector domain of the bipartite response regulators"/>
    <property type="match status" value="1"/>
</dbReference>
<keyword evidence="3 5" id="KW-0238">DNA-binding</keyword>
<keyword evidence="2" id="KW-0902">Two-component regulatory system</keyword>
<dbReference type="SMART" id="SM00448">
    <property type="entry name" value="REC"/>
    <property type="match status" value="1"/>
</dbReference>
<evidence type="ECO:0000259" key="7">
    <source>
        <dbReference type="PROSITE" id="PS51755"/>
    </source>
</evidence>
<evidence type="ECO:0000259" key="6">
    <source>
        <dbReference type="PROSITE" id="PS50110"/>
    </source>
</evidence>
<name>A0ABU5VUX3_9BACT</name>
<dbReference type="InterPro" id="IPR001789">
    <property type="entry name" value="Sig_transdc_resp-reg_receiver"/>
</dbReference>